<evidence type="ECO:0000313" key="2">
    <source>
        <dbReference type="EMBL" id="KAJ1128207.1"/>
    </source>
</evidence>
<dbReference type="EMBL" id="JANPWB010000011">
    <property type="protein sequence ID" value="KAJ1128207.1"/>
    <property type="molecule type" value="Genomic_DNA"/>
</dbReference>
<name>A0AAV7PLU9_PLEWA</name>
<feature type="transmembrane region" description="Helical" evidence="1">
    <location>
        <begin position="34"/>
        <end position="60"/>
    </location>
</feature>
<proteinExistence type="predicted"/>
<keyword evidence="1" id="KW-0812">Transmembrane</keyword>
<gene>
    <name evidence="2" type="ORF">NDU88_006586</name>
</gene>
<protein>
    <submittedName>
        <fullName evidence="2">Uncharacterized protein</fullName>
    </submittedName>
</protein>
<sequence length="113" mass="12740">MAALLVSPLDLRIVTIIFFLFRSGSSFGSRFGSLLVLSLVALVLLRLASTTLLWILLPLITRLRVLDIRVGYHFLVGDSPESAPGVWYRTRQPHKEGSKEEEWECVRCQNVPS</sequence>
<keyword evidence="1" id="KW-0472">Membrane</keyword>
<reference evidence="2" key="1">
    <citation type="journal article" date="2022" name="bioRxiv">
        <title>Sequencing and chromosome-scale assembly of the giantPleurodeles waltlgenome.</title>
        <authorList>
            <person name="Brown T."/>
            <person name="Elewa A."/>
            <person name="Iarovenko S."/>
            <person name="Subramanian E."/>
            <person name="Araus A.J."/>
            <person name="Petzold A."/>
            <person name="Susuki M."/>
            <person name="Suzuki K.-i.T."/>
            <person name="Hayashi T."/>
            <person name="Toyoda A."/>
            <person name="Oliveira C."/>
            <person name="Osipova E."/>
            <person name="Leigh N.D."/>
            <person name="Simon A."/>
            <person name="Yun M.H."/>
        </authorList>
    </citation>
    <scope>NUCLEOTIDE SEQUENCE</scope>
    <source>
        <strain evidence="2">20211129_DDA</strain>
        <tissue evidence="2">Liver</tissue>
    </source>
</reference>
<keyword evidence="3" id="KW-1185">Reference proteome</keyword>
<organism evidence="2 3">
    <name type="scientific">Pleurodeles waltl</name>
    <name type="common">Iberian ribbed newt</name>
    <dbReference type="NCBI Taxonomy" id="8319"/>
    <lineage>
        <taxon>Eukaryota</taxon>
        <taxon>Metazoa</taxon>
        <taxon>Chordata</taxon>
        <taxon>Craniata</taxon>
        <taxon>Vertebrata</taxon>
        <taxon>Euteleostomi</taxon>
        <taxon>Amphibia</taxon>
        <taxon>Batrachia</taxon>
        <taxon>Caudata</taxon>
        <taxon>Salamandroidea</taxon>
        <taxon>Salamandridae</taxon>
        <taxon>Pleurodelinae</taxon>
        <taxon>Pleurodeles</taxon>
    </lineage>
</organism>
<accession>A0AAV7PLU9</accession>
<dbReference type="Proteomes" id="UP001066276">
    <property type="component" value="Chromosome 7"/>
</dbReference>
<evidence type="ECO:0000256" key="1">
    <source>
        <dbReference type="SAM" id="Phobius"/>
    </source>
</evidence>
<comment type="caution">
    <text evidence="2">The sequence shown here is derived from an EMBL/GenBank/DDBJ whole genome shotgun (WGS) entry which is preliminary data.</text>
</comment>
<evidence type="ECO:0000313" key="3">
    <source>
        <dbReference type="Proteomes" id="UP001066276"/>
    </source>
</evidence>
<keyword evidence="1" id="KW-1133">Transmembrane helix</keyword>
<dbReference type="AlphaFoldDB" id="A0AAV7PLU9"/>
<feature type="transmembrane region" description="Helical" evidence="1">
    <location>
        <begin position="9"/>
        <end position="28"/>
    </location>
</feature>